<dbReference type="OrthoDB" id="9777774at2"/>
<accession>C4FKQ7</accession>
<feature type="transmembrane region" description="Helical" evidence="7">
    <location>
        <begin position="135"/>
        <end position="153"/>
    </location>
</feature>
<dbReference type="AlphaFoldDB" id="C4FKQ7"/>
<dbReference type="InterPro" id="IPR053166">
    <property type="entry name" value="UPF0718_permease"/>
</dbReference>
<keyword evidence="4 7" id="KW-0812">Transmembrane</keyword>
<dbReference type="EMBL" id="ABZS01000110">
    <property type="protein sequence ID" value="EEP60345.1"/>
    <property type="molecule type" value="Genomic_DNA"/>
</dbReference>
<comment type="similarity">
    <text evidence="2">Belongs to the UPF0718 family.</text>
</comment>
<reference evidence="8 9" key="1">
    <citation type="submission" date="2009-04" db="EMBL/GenBank/DDBJ databases">
        <authorList>
            <person name="Reysenbach A.-L."/>
            <person name="Heidelberg J.F."/>
            <person name="Nelson W.C."/>
        </authorList>
    </citation>
    <scope>NUCLEOTIDE SEQUENCE [LARGE SCALE GENOMIC DNA]</scope>
    <source>
        <strain evidence="8 9">SS-5</strain>
    </source>
</reference>
<dbReference type="PANTHER" id="PTHR42775">
    <property type="entry name" value="PERMEASE RV2963-RELATED"/>
    <property type="match status" value="1"/>
</dbReference>
<name>C4FKQ7_9AQUI</name>
<gene>
    <name evidence="8" type="ORF">SULYE_1157</name>
</gene>
<evidence type="ECO:0000256" key="1">
    <source>
        <dbReference type="ARBA" id="ARBA00004651"/>
    </source>
</evidence>
<dbReference type="Pfam" id="PF03773">
    <property type="entry name" value="ArsP_1"/>
    <property type="match status" value="1"/>
</dbReference>
<proteinExistence type="inferred from homology"/>
<dbReference type="PANTHER" id="PTHR42775:SF1">
    <property type="entry name" value="PERMEASE RV2963-RELATED"/>
    <property type="match status" value="1"/>
</dbReference>
<feature type="transmembrane region" description="Helical" evidence="7">
    <location>
        <begin position="31"/>
        <end position="53"/>
    </location>
</feature>
<evidence type="ECO:0000256" key="7">
    <source>
        <dbReference type="SAM" id="Phobius"/>
    </source>
</evidence>
<evidence type="ECO:0000256" key="5">
    <source>
        <dbReference type="ARBA" id="ARBA00022989"/>
    </source>
</evidence>
<feature type="transmembrane region" description="Helical" evidence="7">
    <location>
        <begin position="74"/>
        <end position="99"/>
    </location>
</feature>
<keyword evidence="5 7" id="KW-1133">Transmembrane helix</keyword>
<dbReference type="GO" id="GO:0005886">
    <property type="term" value="C:plasma membrane"/>
    <property type="evidence" value="ECO:0007669"/>
    <property type="project" value="UniProtKB-SubCell"/>
</dbReference>
<evidence type="ECO:0000256" key="3">
    <source>
        <dbReference type="ARBA" id="ARBA00022475"/>
    </source>
</evidence>
<feature type="transmembrane region" description="Helical" evidence="7">
    <location>
        <begin position="294"/>
        <end position="317"/>
    </location>
</feature>
<evidence type="ECO:0000313" key="9">
    <source>
        <dbReference type="Proteomes" id="UP000005540"/>
    </source>
</evidence>
<protein>
    <submittedName>
        <fullName evidence="8">Permease</fullName>
    </submittedName>
</protein>
<feature type="transmembrane region" description="Helical" evidence="7">
    <location>
        <begin position="199"/>
        <end position="217"/>
    </location>
</feature>
<comment type="subcellular location">
    <subcellularLocation>
        <location evidence="1">Cell membrane</location>
        <topology evidence="1">Multi-pass membrane protein</topology>
    </subcellularLocation>
</comment>
<keyword evidence="6 7" id="KW-0472">Membrane</keyword>
<evidence type="ECO:0000256" key="2">
    <source>
        <dbReference type="ARBA" id="ARBA00006386"/>
    </source>
</evidence>
<keyword evidence="9" id="KW-1185">Reference proteome</keyword>
<keyword evidence="3" id="KW-1003">Cell membrane</keyword>
<organism evidence="8 9">
    <name type="scientific">Sulfurihydrogenibium yellowstonense SS-5</name>
    <dbReference type="NCBI Taxonomy" id="432331"/>
    <lineage>
        <taxon>Bacteria</taxon>
        <taxon>Pseudomonadati</taxon>
        <taxon>Aquificota</taxon>
        <taxon>Aquificia</taxon>
        <taxon>Aquificales</taxon>
        <taxon>Hydrogenothermaceae</taxon>
        <taxon>Sulfurihydrogenibium</taxon>
    </lineage>
</organism>
<sequence length="320" mass="35094">MFEIYDSIATYITKDILNLNPSDKLYEVAHFFIYDTLKIFTLLTLIIFAVSFIRSYFPLEKTRKILSKHKAIAIPLAAILGIFTPFCSCSAVPMFIGFVEAGIPLGAAFAFLVSSPMVNEVALGLLFASFGFKIALAYVVFGVAVAIISGFFIEKLNPRHLIEDYVFELSFGEAEEKPMTFKERIEFAKNNVKDILRKISIYIIVAIGIGSFIHGYVPEEAIKSIMNSAGFLSVPLAVIIGVPLYSNSAGILPVIQALIDKGVPIGTALAFMMATTALSFPEFVILKQIMKPKLIAIFAGIVSVSIIIAGYLFNIIFGRV</sequence>
<feature type="transmembrane region" description="Helical" evidence="7">
    <location>
        <begin position="265"/>
        <end position="285"/>
    </location>
</feature>
<comment type="caution">
    <text evidence="8">The sequence shown here is derived from an EMBL/GenBank/DDBJ whole genome shotgun (WGS) entry which is preliminary data.</text>
</comment>
<evidence type="ECO:0000256" key="4">
    <source>
        <dbReference type="ARBA" id="ARBA00022692"/>
    </source>
</evidence>
<dbReference type="Proteomes" id="UP000005540">
    <property type="component" value="Unassembled WGS sequence"/>
</dbReference>
<dbReference type="InterPro" id="IPR005524">
    <property type="entry name" value="DUF318"/>
</dbReference>
<evidence type="ECO:0000313" key="8">
    <source>
        <dbReference type="EMBL" id="EEP60345.1"/>
    </source>
</evidence>
<dbReference type="RefSeq" id="WP_007547295.1">
    <property type="nucleotide sequence ID" value="NZ_ABZS01000110.1"/>
</dbReference>
<feature type="transmembrane region" description="Helical" evidence="7">
    <location>
        <begin position="229"/>
        <end position="245"/>
    </location>
</feature>
<evidence type="ECO:0000256" key="6">
    <source>
        <dbReference type="ARBA" id="ARBA00023136"/>
    </source>
</evidence>